<gene>
    <name evidence="1" type="ORF">MarDSR_068</name>
</gene>
<sequence>MCNILFPGPNIFGVRKLFFFGVRATIEKYFAIFL</sequence>
<evidence type="ECO:0000313" key="1">
    <source>
        <dbReference type="EMBL" id="WNL50107.1"/>
    </source>
</evidence>
<accession>A0AA96ELX8</accession>
<reference evidence="1" key="1">
    <citation type="submission" date="2023-07" db="EMBL/GenBank/DDBJ databases">
        <authorList>
            <person name="Xia Y."/>
        </authorList>
    </citation>
    <scope>NUCLEOTIDE SEQUENCE</scope>
    <source>
        <strain evidence="1">E</strain>
    </source>
</reference>
<dbReference type="EMBL" id="OR343189">
    <property type="protein sequence ID" value="WNL50107.1"/>
    <property type="molecule type" value="Genomic_DNA"/>
</dbReference>
<name>A0AA96ELX8_9VIRU</name>
<organism evidence="1">
    <name type="scientific">Marseillevirus sp</name>
    <dbReference type="NCBI Taxonomy" id="2809551"/>
    <lineage>
        <taxon>Viruses</taxon>
        <taxon>Varidnaviria</taxon>
        <taxon>Bamfordvirae</taxon>
        <taxon>Nucleocytoviricota</taxon>
        <taxon>Megaviricetes</taxon>
        <taxon>Pimascovirales</taxon>
        <taxon>Pimascovirales incertae sedis</taxon>
        <taxon>Marseilleviridae</taxon>
        <taxon>Marseillevirus</taxon>
    </lineage>
</organism>
<protein>
    <submittedName>
        <fullName evidence="1">Uncharacterized protein</fullName>
    </submittedName>
</protein>
<proteinExistence type="predicted"/>